<dbReference type="InterPro" id="IPR014538">
    <property type="entry name" value="UCP028063_topo_Znf"/>
</dbReference>
<dbReference type="AlphaFoldDB" id="A0A3D9DRM2"/>
<sequence>MSVDPLILKVAILILVAALALVVIGILFRLVKGFRSGKGQLPYAAQKQLNTPAEQAFFAAVDRAVEGRAMIACKVRIADVLQVSFRKRNNQDQRWWRFFRLISSKHVDLVICESRGGRFLAAIELDDRSHNRSDRKRRDRFVDQAFASAGLPLLRFAASGSYDVREIQQRLEPHLSTPGKDH</sequence>
<dbReference type="EMBL" id="QRDJ01000012">
    <property type="protein sequence ID" value="REC93367.1"/>
    <property type="molecule type" value="Genomic_DNA"/>
</dbReference>
<accession>A0A3D9DRM2</accession>
<keyword evidence="1" id="KW-1133">Transmembrane helix</keyword>
<keyword evidence="1" id="KW-0472">Membrane</keyword>
<keyword evidence="1" id="KW-0812">Transmembrane</keyword>
<evidence type="ECO:0000259" key="2">
    <source>
        <dbReference type="Pfam" id="PF10881"/>
    </source>
</evidence>
<keyword evidence="4" id="KW-1185">Reference proteome</keyword>
<dbReference type="PIRSF" id="PIRSF028063">
    <property type="entry name" value="UCP028063"/>
    <property type="match status" value="1"/>
</dbReference>
<dbReference type="RefSeq" id="WP_115855621.1">
    <property type="nucleotide sequence ID" value="NZ_QRDJ01000012.1"/>
</dbReference>
<feature type="domain" description="DUF2726" evidence="2">
    <location>
        <begin position="47"/>
        <end position="172"/>
    </location>
</feature>
<feature type="transmembrane region" description="Helical" evidence="1">
    <location>
        <begin position="6"/>
        <end position="28"/>
    </location>
</feature>
<protein>
    <submittedName>
        <fullName evidence="3">Uncharacterized protein DUF2726</fullName>
    </submittedName>
</protein>
<dbReference type="InterPro" id="IPR024402">
    <property type="entry name" value="DUF2726"/>
</dbReference>
<name>A0A3D9DRM2_9GAMM</name>
<dbReference type="Pfam" id="PF10881">
    <property type="entry name" value="DUF2726"/>
    <property type="match status" value="1"/>
</dbReference>
<comment type="caution">
    <text evidence="3">The sequence shown here is derived from an EMBL/GenBank/DDBJ whole genome shotgun (WGS) entry which is preliminary data.</text>
</comment>
<evidence type="ECO:0000256" key="1">
    <source>
        <dbReference type="SAM" id="Phobius"/>
    </source>
</evidence>
<evidence type="ECO:0000313" key="3">
    <source>
        <dbReference type="EMBL" id="REC93367.1"/>
    </source>
</evidence>
<dbReference type="OrthoDB" id="5782056at2"/>
<dbReference type="Proteomes" id="UP000256334">
    <property type="component" value="Unassembled WGS sequence"/>
</dbReference>
<organism evidence="3 4">
    <name type="scientific">Kushneria indalinina DSM 14324</name>
    <dbReference type="NCBI Taxonomy" id="1122140"/>
    <lineage>
        <taxon>Bacteria</taxon>
        <taxon>Pseudomonadati</taxon>
        <taxon>Pseudomonadota</taxon>
        <taxon>Gammaproteobacteria</taxon>
        <taxon>Oceanospirillales</taxon>
        <taxon>Halomonadaceae</taxon>
        <taxon>Kushneria</taxon>
    </lineage>
</organism>
<reference evidence="3 4" key="1">
    <citation type="submission" date="2018-07" db="EMBL/GenBank/DDBJ databases">
        <title>Genomic Encyclopedia of Type Strains, Phase IV (KMG-IV): sequencing the most valuable type-strain genomes for metagenomic binning, comparative biology and taxonomic classification.</title>
        <authorList>
            <person name="Goeker M."/>
        </authorList>
    </citation>
    <scope>NUCLEOTIDE SEQUENCE [LARGE SCALE GENOMIC DNA]</scope>
    <source>
        <strain evidence="3 4">DSM 14324</strain>
    </source>
</reference>
<proteinExistence type="predicted"/>
<gene>
    <name evidence="3" type="ORF">C8D72_3411</name>
</gene>
<evidence type="ECO:0000313" key="4">
    <source>
        <dbReference type="Proteomes" id="UP000256334"/>
    </source>
</evidence>